<feature type="domain" description="DUF6311" evidence="3">
    <location>
        <begin position="110"/>
        <end position="393"/>
    </location>
</feature>
<feature type="transmembrane region" description="Helical" evidence="2">
    <location>
        <begin position="449"/>
        <end position="470"/>
    </location>
</feature>
<proteinExistence type="predicted"/>
<dbReference type="AlphaFoldDB" id="A0A495JM66"/>
<feature type="transmembrane region" description="Helical" evidence="2">
    <location>
        <begin position="417"/>
        <end position="437"/>
    </location>
</feature>
<evidence type="ECO:0000256" key="1">
    <source>
        <dbReference type="SAM" id="MobiDB-lite"/>
    </source>
</evidence>
<reference evidence="4 5" key="1">
    <citation type="submission" date="2018-10" db="EMBL/GenBank/DDBJ databases">
        <title>Sequencing the genomes of 1000 actinobacteria strains.</title>
        <authorList>
            <person name="Klenk H.-P."/>
        </authorList>
    </citation>
    <scope>NUCLEOTIDE SEQUENCE [LARGE SCALE GENOMIC DNA]</scope>
    <source>
        <strain evidence="4 5">DSM 45175</strain>
    </source>
</reference>
<organism evidence="4 5">
    <name type="scientific">Micromonospora pisi</name>
    <dbReference type="NCBI Taxonomy" id="589240"/>
    <lineage>
        <taxon>Bacteria</taxon>
        <taxon>Bacillati</taxon>
        <taxon>Actinomycetota</taxon>
        <taxon>Actinomycetes</taxon>
        <taxon>Micromonosporales</taxon>
        <taxon>Micromonosporaceae</taxon>
        <taxon>Micromonospora</taxon>
    </lineage>
</organism>
<evidence type="ECO:0000313" key="4">
    <source>
        <dbReference type="EMBL" id="RKR89432.1"/>
    </source>
</evidence>
<feature type="transmembrane region" description="Helical" evidence="2">
    <location>
        <begin position="55"/>
        <end position="74"/>
    </location>
</feature>
<gene>
    <name evidence="4" type="ORF">BDK92_3778</name>
</gene>
<feature type="transmembrane region" description="Helical" evidence="2">
    <location>
        <begin position="272"/>
        <end position="296"/>
    </location>
</feature>
<name>A0A495JM66_9ACTN</name>
<feature type="transmembrane region" description="Helical" evidence="2">
    <location>
        <begin position="367"/>
        <end position="384"/>
    </location>
</feature>
<dbReference type="EMBL" id="RBKT01000001">
    <property type="protein sequence ID" value="RKR89432.1"/>
    <property type="molecule type" value="Genomic_DNA"/>
</dbReference>
<dbReference type="Pfam" id="PF19830">
    <property type="entry name" value="DUF6311"/>
    <property type="match status" value="1"/>
</dbReference>
<keyword evidence="2" id="KW-0472">Membrane</keyword>
<evidence type="ECO:0000259" key="3">
    <source>
        <dbReference type="Pfam" id="PF19830"/>
    </source>
</evidence>
<feature type="transmembrane region" description="Helical" evidence="2">
    <location>
        <begin position="145"/>
        <end position="165"/>
    </location>
</feature>
<accession>A0A495JM66</accession>
<sequence>MPVIELGYPLAFATLRTDMTTSHPDIADLPKEPVPETTPAPHLPRRSRRGLRPDVAAVLSYFGLSGWITSGLWLRPGSGVRANEADQAFFEWMLAHGARVISAGAYPFVSYRMNVPEGLNIMANTSVLGVSIPLAPITLLCGPSVAFNVFLTGALVATGITWYLFLSRHLIRHRGAAWVGALFCAYAPAMVAHANGHPNIVGQFLVPLIIWRVLRLAEPGRWRRNGFLLGLLIVWQGFINLEILLMTAVGIGIVLAVVVARHPEARRMAGTFLAGLGLAAGVALLLLGYPLYVQLFGPQAYSGLPRSIRAYGADLASFVTFPGQSLAGDRSTTEPLAQNPSEQNAFFGWPLVVLVVALVWWLRRHAVVLGLAAAGLLFAVMSLGPRIHWRGRDTGIPSVWAVLEDVALLDSAVPTRWALAIGPVIGLLLALGCARAAELSRTHPAATGPVRFVTATVLVMALLPIAPLPIPVERLPATPPFITDGGWRPYVTGGRSVVALPLPASTYPDPLRWAAQTRLDLPLARGYFLGPDTRPDRPEGRVALFSAPPTPTSRFFDAIHRTGTLPPVDQRRRTDALRDLRSWRAGVVVLAPQQRADALRAGMIALTGIEPTLTGGVWVWDVRPLLGG</sequence>
<feature type="compositionally biased region" description="Basic and acidic residues" evidence="1">
    <location>
        <begin position="25"/>
        <end position="34"/>
    </location>
</feature>
<feature type="transmembrane region" description="Helical" evidence="2">
    <location>
        <begin position="346"/>
        <end position="362"/>
    </location>
</feature>
<evidence type="ECO:0000256" key="2">
    <source>
        <dbReference type="SAM" id="Phobius"/>
    </source>
</evidence>
<comment type="caution">
    <text evidence="4">The sequence shown here is derived from an EMBL/GenBank/DDBJ whole genome shotgun (WGS) entry which is preliminary data.</text>
</comment>
<feature type="transmembrane region" description="Helical" evidence="2">
    <location>
        <begin position="177"/>
        <end position="194"/>
    </location>
</feature>
<keyword evidence="2" id="KW-0812">Transmembrane</keyword>
<keyword evidence="2" id="KW-1133">Transmembrane helix</keyword>
<feature type="transmembrane region" description="Helical" evidence="2">
    <location>
        <begin position="229"/>
        <end position="260"/>
    </location>
</feature>
<dbReference type="Proteomes" id="UP000277671">
    <property type="component" value="Unassembled WGS sequence"/>
</dbReference>
<keyword evidence="5" id="KW-1185">Reference proteome</keyword>
<feature type="region of interest" description="Disordered" evidence="1">
    <location>
        <begin position="23"/>
        <end position="47"/>
    </location>
</feature>
<evidence type="ECO:0000313" key="5">
    <source>
        <dbReference type="Proteomes" id="UP000277671"/>
    </source>
</evidence>
<protein>
    <recommendedName>
        <fullName evidence="3">DUF6311 domain-containing protein</fullName>
    </recommendedName>
</protein>
<feature type="transmembrane region" description="Helical" evidence="2">
    <location>
        <begin position="89"/>
        <end position="109"/>
    </location>
</feature>
<feature type="transmembrane region" description="Helical" evidence="2">
    <location>
        <begin position="121"/>
        <end position="139"/>
    </location>
</feature>
<dbReference type="InterPro" id="IPR046278">
    <property type="entry name" value="DUF6311"/>
</dbReference>